<gene>
    <name evidence="3" type="ORF">PMAYCL1PPCAC_04540</name>
</gene>
<keyword evidence="2" id="KW-0812">Transmembrane</keyword>
<evidence type="ECO:0000256" key="2">
    <source>
        <dbReference type="SAM" id="Phobius"/>
    </source>
</evidence>
<sequence>FFISLNRLISLEMQYLLKQYDRHFFLLASYSSLILAIIVSFPTFFSHYYYAQISVGDGKFGYIPYIPEDFKRTAKPANEPSSCNADNKLRNLLSDNED</sequence>
<feature type="transmembrane region" description="Helical" evidence="2">
    <location>
        <begin position="24"/>
        <end position="45"/>
    </location>
</feature>
<feature type="non-terminal residue" evidence="3">
    <location>
        <position position="1"/>
    </location>
</feature>
<name>A0AAN4ZAU0_9BILA</name>
<dbReference type="AlphaFoldDB" id="A0AAN4ZAU0"/>
<reference evidence="4" key="1">
    <citation type="submission" date="2022-10" db="EMBL/GenBank/DDBJ databases">
        <title>Genome assembly of Pristionchus species.</title>
        <authorList>
            <person name="Yoshida K."/>
            <person name="Sommer R.J."/>
        </authorList>
    </citation>
    <scope>NUCLEOTIDE SEQUENCE [LARGE SCALE GENOMIC DNA]</scope>
    <source>
        <strain evidence="4">RS5460</strain>
    </source>
</reference>
<feature type="non-terminal residue" evidence="3">
    <location>
        <position position="98"/>
    </location>
</feature>
<proteinExistence type="predicted"/>
<dbReference type="EMBL" id="BTRK01000002">
    <property type="protein sequence ID" value="GMR34345.1"/>
    <property type="molecule type" value="Genomic_DNA"/>
</dbReference>
<comment type="caution">
    <text evidence="3">The sequence shown here is derived from an EMBL/GenBank/DDBJ whole genome shotgun (WGS) entry which is preliminary data.</text>
</comment>
<evidence type="ECO:0000256" key="1">
    <source>
        <dbReference type="SAM" id="MobiDB-lite"/>
    </source>
</evidence>
<keyword evidence="2" id="KW-1133">Transmembrane helix</keyword>
<evidence type="ECO:0000313" key="3">
    <source>
        <dbReference type="EMBL" id="GMR34345.1"/>
    </source>
</evidence>
<dbReference type="Proteomes" id="UP001328107">
    <property type="component" value="Unassembled WGS sequence"/>
</dbReference>
<accession>A0AAN4ZAU0</accession>
<organism evidence="3 4">
    <name type="scientific">Pristionchus mayeri</name>
    <dbReference type="NCBI Taxonomy" id="1317129"/>
    <lineage>
        <taxon>Eukaryota</taxon>
        <taxon>Metazoa</taxon>
        <taxon>Ecdysozoa</taxon>
        <taxon>Nematoda</taxon>
        <taxon>Chromadorea</taxon>
        <taxon>Rhabditida</taxon>
        <taxon>Rhabditina</taxon>
        <taxon>Diplogasteromorpha</taxon>
        <taxon>Diplogasteroidea</taxon>
        <taxon>Neodiplogasteridae</taxon>
        <taxon>Pristionchus</taxon>
    </lineage>
</organism>
<evidence type="ECO:0000313" key="4">
    <source>
        <dbReference type="Proteomes" id="UP001328107"/>
    </source>
</evidence>
<keyword evidence="4" id="KW-1185">Reference proteome</keyword>
<protein>
    <submittedName>
        <fullName evidence="3">Uncharacterized protein</fullName>
    </submittedName>
</protein>
<keyword evidence="2" id="KW-0472">Membrane</keyword>
<feature type="region of interest" description="Disordered" evidence="1">
    <location>
        <begin position="75"/>
        <end position="98"/>
    </location>
</feature>